<dbReference type="EMBL" id="JAPDOD010000049">
    <property type="protein sequence ID" value="MDA0165566.1"/>
    <property type="molecule type" value="Genomic_DNA"/>
</dbReference>
<dbReference type="RefSeq" id="WP_270044827.1">
    <property type="nucleotide sequence ID" value="NZ_JAPDOD010000049.1"/>
</dbReference>
<dbReference type="GO" id="GO:0005829">
    <property type="term" value="C:cytosol"/>
    <property type="evidence" value="ECO:0007669"/>
    <property type="project" value="TreeGrafter"/>
</dbReference>
<dbReference type="GO" id="GO:0006598">
    <property type="term" value="P:polyamine catabolic process"/>
    <property type="evidence" value="ECO:0007669"/>
    <property type="project" value="TreeGrafter"/>
</dbReference>
<keyword evidence="1" id="KW-0378">Hydrolase</keyword>
<dbReference type="InterPro" id="IPR011697">
    <property type="entry name" value="Peptidase_C26"/>
</dbReference>
<evidence type="ECO:0000313" key="2">
    <source>
        <dbReference type="Proteomes" id="UP001149140"/>
    </source>
</evidence>
<keyword evidence="2" id="KW-1185">Reference proteome</keyword>
<dbReference type="InterPro" id="IPR044668">
    <property type="entry name" value="PuuD-like"/>
</dbReference>
<evidence type="ECO:0000313" key="1">
    <source>
        <dbReference type="EMBL" id="MDA0165566.1"/>
    </source>
</evidence>
<dbReference type="Gene3D" id="3.40.50.880">
    <property type="match status" value="1"/>
</dbReference>
<dbReference type="PANTHER" id="PTHR43235">
    <property type="entry name" value="GLUTAMINE AMIDOTRANSFERASE PB2B2.05-RELATED"/>
    <property type="match status" value="1"/>
</dbReference>
<proteinExistence type="predicted"/>
<dbReference type="SUPFAM" id="SSF52317">
    <property type="entry name" value="Class I glutamine amidotransferase-like"/>
    <property type="match status" value="1"/>
</dbReference>
<dbReference type="Proteomes" id="UP001149140">
    <property type="component" value="Unassembled WGS sequence"/>
</dbReference>
<dbReference type="CDD" id="cd01745">
    <property type="entry name" value="GATase1_2"/>
    <property type="match status" value="1"/>
</dbReference>
<comment type="caution">
    <text evidence="1">The sequence shown here is derived from an EMBL/GenBank/DDBJ whole genome shotgun (WGS) entry which is preliminary data.</text>
</comment>
<dbReference type="InterPro" id="IPR029062">
    <property type="entry name" value="Class_I_gatase-like"/>
</dbReference>
<dbReference type="Pfam" id="PF07722">
    <property type="entry name" value="Peptidase_C26"/>
    <property type="match status" value="1"/>
</dbReference>
<name>A0A9X3N1G4_9ACTN</name>
<dbReference type="AlphaFoldDB" id="A0A9X3N1G4"/>
<reference evidence="1" key="1">
    <citation type="submission" date="2022-10" db="EMBL/GenBank/DDBJ databases">
        <title>The WGS of Solirubrobacter ginsenosidimutans DSM 21036.</title>
        <authorList>
            <person name="Jiang Z."/>
        </authorList>
    </citation>
    <scope>NUCLEOTIDE SEQUENCE</scope>
    <source>
        <strain evidence="1">DSM 21036</strain>
    </source>
</reference>
<organism evidence="1 2">
    <name type="scientific">Solirubrobacter ginsenosidimutans</name>
    <dbReference type="NCBI Taxonomy" id="490573"/>
    <lineage>
        <taxon>Bacteria</taxon>
        <taxon>Bacillati</taxon>
        <taxon>Actinomycetota</taxon>
        <taxon>Thermoleophilia</taxon>
        <taxon>Solirubrobacterales</taxon>
        <taxon>Solirubrobacteraceae</taxon>
        <taxon>Solirubrobacter</taxon>
    </lineage>
</organism>
<gene>
    <name evidence="1" type="ORF">OM076_35180</name>
</gene>
<dbReference type="PROSITE" id="PS51273">
    <property type="entry name" value="GATASE_TYPE_1"/>
    <property type="match status" value="1"/>
</dbReference>
<sequence length="230" mass="25072">MNPPRLSLRLSYTQAVQEAGAIAVVLPAHGFIDDIAPLLDRMDGLLFSGGPDLDPATYGQERHAALGPDTDRVSDEYELELLRQATARDLPVLGICRGMQALNVVRGGTLHQHLPDHTQLVHRQAQDPHVTTHSVSVSPGSPLHRLTRRRGLEVNSFHHQGIDQLGERLVPCAHAPDGMIEAVYDPALRFCLAVQWHAELLTHRAEHAPVLRELVAAAVHPAATPLRAVG</sequence>
<dbReference type="GO" id="GO:0033969">
    <property type="term" value="F:gamma-glutamyl-gamma-aminobutyrate hydrolase activity"/>
    <property type="evidence" value="ECO:0007669"/>
    <property type="project" value="TreeGrafter"/>
</dbReference>
<accession>A0A9X3N1G4</accession>
<protein>
    <submittedName>
        <fullName evidence="1">Gamma-glutamyl-gamma-aminobutyrate hydrolase family protein</fullName>
    </submittedName>
</protein>
<dbReference type="PANTHER" id="PTHR43235:SF1">
    <property type="entry name" value="GLUTAMINE AMIDOTRANSFERASE PB2B2.05-RELATED"/>
    <property type="match status" value="1"/>
</dbReference>